<name>A0A915JI50_ROMCU</name>
<accession>A0A915JI50</accession>
<reference evidence="2" key="1">
    <citation type="submission" date="2022-11" db="UniProtKB">
        <authorList>
            <consortium name="WormBaseParasite"/>
        </authorList>
    </citation>
    <scope>IDENTIFICATION</scope>
</reference>
<sequence>MGLADDALTRSQILAISHFESIPDDQPGTPASRPRWIFTAPRSAVPNIFSVNAVVKRCGFFRAVIIIPRTMASGPPRNEKENARVDAHLTFGNRLTASVYAGEKFLHHTVAEPHRAVGEFVGYGRIDARVVALLSTDDFPRFLFFEDFCTDSIEPRRAKECVEITILEKIYLHEHPFALRGSFETVVAETGPVYLKNSFVAPLWIETSQIGRQSIVLPEEYGVQGGQTDKNAHSVIAGIEIGCTATGS</sequence>
<keyword evidence="1" id="KW-1185">Reference proteome</keyword>
<dbReference type="AlphaFoldDB" id="A0A915JI50"/>
<organism evidence="1 2">
    <name type="scientific">Romanomermis culicivorax</name>
    <name type="common">Nematode worm</name>
    <dbReference type="NCBI Taxonomy" id="13658"/>
    <lineage>
        <taxon>Eukaryota</taxon>
        <taxon>Metazoa</taxon>
        <taxon>Ecdysozoa</taxon>
        <taxon>Nematoda</taxon>
        <taxon>Enoplea</taxon>
        <taxon>Dorylaimia</taxon>
        <taxon>Mermithida</taxon>
        <taxon>Mermithoidea</taxon>
        <taxon>Mermithidae</taxon>
        <taxon>Romanomermis</taxon>
    </lineage>
</organism>
<evidence type="ECO:0000313" key="2">
    <source>
        <dbReference type="WBParaSite" id="nRc.2.0.1.t25771-RA"/>
    </source>
</evidence>
<evidence type="ECO:0000313" key="1">
    <source>
        <dbReference type="Proteomes" id="UP000887565"/>
    </source>
</evidence>
<proteinExistence type="predicted"/>
<protein>
    <submittedName>
        <fullName evidence="2">Uncharacterized protein</fullName>
    </submittedName>
</protein>
<dbReference type="Proteomes" id="UP000887565">
    <property type="component" value="Unplaced"/>
</dbReference>
<dbReference type="WBParaSite" id="nRc.2.0.1.t25771-RA">
    <property type="protein sequence ID" value="nRc.2.0.1.t25771-RA"/>
    <property type="gene ID" value="nRc.2.0.1.g25771"/>
</dbReference>